<keyword evidence="2" id="KW-0012">Acyltransferase</keyword>
<organism evidence="3 4">
    <name type="scientific">Candidatus Pullibacteroides excrementavium</name>
    <dbReference type="NCBI Taxonomy" id="2840905"/>
    <lineage>
        <taxon>Bacteria</taxon>
        <taxon>Pseudomonadati</taxon>
        <taxon>Bacteroidota</taxon>
        <taxon>Bacteroidia</taxon>
        <taxon>Bacteroidales</taxon>
        <taxon>Candidatus Pullibacteroides</taxon>
    </lineage>
</organism>
<dbReference type="Proteomes" id="UP000823612">
    <property type="component" value="Unassembled WGS sequence"/>
</dbReference>
<sequence length="410" mass="45055">MQYLLCDDASIRKSLLPLTFTRPVALLRTGITTLQEKWNHFLGADAGFATADYLRCKYGSWQDDSRPCLRVNASFIPDRMLAQAIASLQPGQLLMKDGQWVAFIFAPADPAVPETDGVRIDLCGQEFCLSGSSAIEYAGQCRQIRYPWDIFLENGVQISYDLEWLTEGRVSCAPAGEGMQCYGSHPLFAEEGAVVEHSLIDTSEGPVYLGKGSRIMPGCLIKGPLALCEGGLIKMGAKIYGGNTFGPYSKVAGEVENSVFIGYSNKAHDGFLGDAVLGEWCNLGAGTNCSNLKNDYSEVRVWNYAEERFVKTGLQFCGLIMGDHSKSAIGTQFNTGTVVGVAANVFSAGFPKNYIPSFSWGKETYRVERALETAKIVYGRRGKVFAKEDARILRTIHEDTENNRLRFNTN</sequence>
<dbReference type="EMBL" id="JADIMZ010000028">
    <property type="protein sequence ID" value="MBO8432044.1"/>
    <property type="molecule type" value="Genomic_DNA"/>
</dbReference>
<dbReference type="InterPro" id="IPR050065">
    <property type="entry name" value="GlmU-like"/>
</dbReference>
<dbReference type="SUPFAM" id="SSF51161">
    <property type="entry name" value="Trimeric LpxA-like enzymes"/>
    <property type="match status" value="1"/>
</dbReference>
<dbReference type="GO" id="GO:0016779">
    <property type="term" value="F:nucleotidyltransferase activity"/>
    <property type="evidence" value="ECO:0007669"/>
    <property type="project" value="UniProtKB-ARBA"/>
</dbReference>
<reference evidence="3" key="2">
    <citation type="journal article" date="2021" name="PeerJ">
        <title>Extensive microbial diversity within the chicken gut microbiome revealed by metagenomics and culture.</title>
        <authorList>
            <person name="Gilroy R."/>
            <person name="Ravi A."/>
            <person name="Getino M."/>
            <person name="Pursley I."/>
            <person name="Horton D.L."/>
            <person name="Alikhan N.F."/>
            <person name="Baker D."/>
            <person name="Gharbi K."/>
            <person name="Hall N."/>
            <person name="Watson M."/>
            <person name="Adriaenssens E.M."/>
            <person name="Foster-Nyarko E."/>
            <person name="Jarju S."/>
            <person name="Secka A."/>
            <person name="Antonio M."/>
            <person name="Oren A."/>
            <person name="Chaudhuri R.R."/>
            <person name="La Ragione R."/>
            <person name="Hildebrand F."/>
            <person name="Pallen M.J."/>
        </authorList>
    </citation>
    <scope>NUCLEOTIDE SEQUENCE</scope>
    <source>
        <strain evidence="3">2889</strain>
    </source>
</reference>
<protein>
    <submittedName>
        <fullName evidence="3">Glucose-1-phosphate thymidylyltransferase</fullName>
    </submittedName>
</protein>
<gene>
    <name evidence="3" type="ORF">IAB08_01960</name>
</gene>
<dbReference type="InterPro" id="IPR023917">
    <property type="entry name" value="Bifunctiontional_GlmU_bac-type"/>
</dbReference>
<evidence type="ECO:0000256" key="1">
    <source>
        <dbReference type="ARBA" id="ARBA00022679"/>
    </source>
</evidence>
<accession>A0A9D9DVI6</accession>
<dbReference type="PANTHER" id="PTHR43584:SF9">
    <property type="entry name" value="TRANSFERASE HEXAPEPTIDE REPEAT CONTAINING PROTEIN"/>
    <property type="match status" value="1"/>
</dbReference>
<dbReference type="Pfam" id="PF13562">
    <property type="entry name" value="NTP_transf_4"/>
    <property type="match status" value="1"/>
</dbReference>
<dbReference type="GO" id="GO:0016746">
    <property type="term" value="F:acyltransferase activity"/>
    <property type="evidence" value="ECO:0007669"/>
    <property type="project" value="UniProtKB-KW"/>
</dbReference>
<evidence type="ECO:0000313" key="4">
    <source>
        <dbReference type="Proteomes" id="UP000823612"/>
    </source>
</evidence>
<comment type="caution">
    <text evidence="3">The sequence shown here is derived from an EMBL/GenBank/DDBJ whole genome shotgun (WGS) entry which is preliminary data.</text>
</comment>
<dbReference type="PANTHER" id="PTHR43584">
    <property type="entry name" value="NUCLEOTIDYL TRANSFERASE"/>
    <property type="match status" value="1"/>
</dbReference>
<keyword evidence="1" id="KW-0808">Transferase</keyword>
<name>A0A9D9DVI6_9BACT</name>
<proteinExistence type="predicted"/>
<evidence type="ECO:0000313" key="3">
    <source>
        <dbReference type="EMBL" id="MBO8432044.1"/>
    </source>
</evidence>
<dbReference type="InterPro" id="IPR011004">
    <property type="entry name" value="Trimer_LpxA-like_sf"/>
</dbReference>
<reference evidence="3" key="1">
    <citation type="submission" date="2020-10" db="EMBL/GenBank/DDBJ databases">
        <authorList>
            <person name="Gilroy R."/>
        </authorList>
    </citation>
    <scope>NUCLEOTIDE SEQUENCE</scope>
    <source>
        <strain evidence="3">2889</strain>
    </source>
</reference>
<dbReference type="AlphaFoldDB" id="A0A9D9DVI6"/>
<dbReference type="Gene3D" id="2.160.10.10">
    <property type="entry name" value="Hexapeptide repeat proteins"/>
    <property type="match status" value="1"/>
</dbReference>
<dbReference type="NCBIfam" id="TIGR03991">
    <property type="entry name" value="alt_bact_glmU"/>
    <property type="match status" value="1"/>
</dbReference>
<evidence type="ECO:0000256" key="2">
    <source>
        <dbReference type="ARBA" id="ARBA00023315"/>
    </source>
</evidence>